<evidence type="ECO:0000313" key="3">
    <source>
        <dbReference type="Proteomes" id="UP000625711"/>
    </source>
</evidence>
<organism evidence="2 3">
    <name type="scientific">Rhynchophorus ferrugineus</name>
    <name type="common">Red palm weevil</name>
    <name type="synonym">Curculio ferrugineus</name>
    <dbReference type="NCBI Taxonomy" id="354439"/>
    <lineage>
        <taxon>Eukaryota</taxon>
        <taxon>Metazoa</taxon>
        <taxon>Ecdysozoa</taxon>
        <taxon>Arthropoda</taxon>
        <taxon>Hexapoda</taxon>
        <taxon>Insecta</taxon>
        <taxon>Pterygota</taxon>
        <taxon>Neoptera</taxon>
        <taxon>Endopterygota</taxon>
        <taxon>Coleoptera</taxon>
        <taxon>Polyphaga</taxon>
        <taxon>Cucujiformia</taxon>
        <taxon>Curculionidae</taxon>
        <taxon>Dryophthorinae</taxon>
        <taxon>Rhynchophorus</taxon>
    </lineage>
</organism>
<keyword evidence="3" id="KW-1185">Reference proteome</keyword>
<reference evidence="2" key="1">
    <citation type="submission" date="2020-08" db="EMBL/GenBank/DDBJ databases">
        <title>Genome sequencing and assembly of the red palm weevil Rhynchophorus ferrugineus.</title>
        <authorList>
            <person name="Dias G.B."/>
            <person name="Bergman C.M."/>
            <person name="Manee M."/>
        </authorList>
    </citation>
    <scope>NUCLEOTIDE SEQUENCE</scope>
    <source>
        <strain evidence="2">AA-2017</strain>
        <tissue evidence="2">Whole larva</tissue>
    </source>
</reference>
<feature type="compositionally biased region" description="Basic and acidic residues" evidence="1">
    <location>
        <begin position="57"/>
        <end position="67"/>
    </location>
</feature>
<feature type="region of interest" description="Disordered" evidence="1">
    <location>
        <begin position="57"/>
        <end position="79"/>
    </location>
</feature>
<accession>A0A834IJ57</accession>
<dbReference type="Proteomes" id="UP000625711">
    <property type="component" value="Unassembled WGS sequence"/>
</dbReference>
<dbReference type="EMBL" id="JAACXV010000384">
    <property type="protein sequence ID" value="KAF7278843.1"/>
    <property type="molecule type" value="Genomic_DNA"/>
</dbReference>
<name>A0A834IJ57_RHYFE</name>
<evidence type="ECO:0000256" key="1">
    <source>
        <dbReference type="SAM" id="MobiDB-lite"/>
    </source>
</evidence>
<protein>
    <submittedName>
        <fullName evidence="2">Uncharacterized protein</fullName>
    </submittedName>
</protein>
<evidence type="ECO:0000313" key="2">
    <source>
        <dbReference type="EMBL" id="KAF7278843.1"/>
    </source>
</evidence>
<comment type="caution">
    <text evidence="2">The sequence shown here is derived from an EMBL/GenBank/DDBJ whole genome shotgun (WGS) entry which is preliminary data.</text>
</comment>
<sequence>MNTLSYALFNSPKWKERRMLAERATGGRVNNVVRLLTKNNTPMSAIIKIRVKSENEKKRRGGLERLPEVMSGNRRKGVI</sequence>
<proteinExistence type="predicted"/>
<dbReference type="AlphaFoldDB" id="A0A834IJ57"/>
<gene>
    <name evidence="2" type="ORF">GWI33_007906</name>
</gene>